<dbReference type="GO" id="GO:0022857">
    <property type="term" value="F:transmembrane transporter activity"/>
    <property type="evidence" value="ECO:0007669"/>
    <property type="project" value="InterPro"/>
</dbReference>
<dbReference type="GO" id="GO:0016020">
    <property type="term" value="C:membrane"/>
    <property type="evidence" value="ECO:0007669"/>
    <property type="project" value="UniProtKB-SubCell"/>
</dbReference>
<dbReference type="PANTHER" id="PTHR42718">
    <property type="entry name" value="MAJOR FACILITATOR SUPERFAMILY MULTIDRUG TRANSPORTER MFSC"/>
    <property type="match status" value="1"/>
</dbReference>
<feature type="transmembrane region" description="Helical" evidence="6">
    <location>
        <begin position="442"/>
        <end position="461"/>
    </location>
</feature>
<dbReference type="OrthoDB" id="5086884at2759"/>
<feature type="transmembrane region" description="Helical" evidence="6">
    <location>
        <begin position="141"/>
        <end position="166"/>
    </location>
</feature>
<sequence>MDDKSVRMVPSEKLEDYSAMAPAQDIEEDSDARLERLGRERPPCFSSAWSELTFCFSIVMSQILAEYYISGSNILLPTLISALDIPLASSIWPSTALSLAVTSTLLIFGRLADMYGGFACYLFGATWLTLSSILAGVSQTWLMLVICRALQGLALAAFLPSGLMILGSVYRPGPRKNLVFSVYGACAALGFFVGIFFSGLCGRFLSWRWYFFIGGILAAGTGCTSFFSIPSDFAERRRARKVRMDWLGAGLLVPALVLLVFAIAGSSHAPRQWGTVYIGVCLALGVVLLGGFVYVEGWVVEDPLVTADVFAVSYMKPLLFSLVCLYGSLGIFLLYGALYMQGIMHASPLLIVAWTVPMAFGGLLISTVGGFILHRIPGTILMLLSCLGYIGAGLFFALMPENGGYWPFVFPAMVCGTIGIDISFNVTNIFITSNMPLEKQGLAGALINCTLHLGIALHLGFADIVQVNTEELGLRKSYQAAFWFQVALSGLGLVVNALFVRISRAKSELTVDERRARGL</sequence>
<name>A0A397GEU7_ASPTH</name>
<comment type="subcellular location">
    <subcellularLocation>
        <location evidence="1">Membrane</location>
        <topology evidence="1">Multi-pass membrane protein</topology>
    </subcellularLocation>
</comment>
<reference evidence="8" key="1">
    <citation type="submission" date="2018-08" db="EMBL/GenBank/DDBJ databases">
        <title>Draft genome sequence of azole-resistant Aspergillus thermomutatus (Neosartorya pseudofischeri) strain HMR AF 39, isolated from a human nasal aspirate.</title>
        <authorList>
            <person name="Parent-Michaud M."/>
            <person name="Dufresne P.J."/>
            <person name="Fournier E."/>
            <person name="Martineau C."/>
            <person name="Moreira S."/>
            <person name="Perkins V."/>
            <person name="De Repentigny L."/>
            <person name="Dufresne S.F."/>
        </authorList>
    </citation>
    <scope>NUCLEOTIDE SEQUENCE [LARGE SCALE GENOMIC DNA]</scope>
    <source>
        <strain evidence="8">HMR AF 39</strain>
    </source>
</reference>
<feature type="compositionally biased region" description="Basic and acidic residues" evidence="5">
    <location>
        <begin position="1"/>
        <end position="16"/>
    </location>
</feature>
<feature type="transmembrane region" description="Helical" evidence="6">
    <location>
        <begin position="276"/>
        <end position="297"/>
    </location>
</feature>
<feature type="transmembrane region" description="Helical" evidence="6">
    <location>
        <begin position="115"/>
        <end position="135"/>
    </location>
</feature>
<feature type="transmembrane region" description="Helical" evidence="6">
    <location>
        <begin position="405"/>
        <end position="430"/>
    </location>
</feature>
<dbReference type="FunFam" id="1.20.1720.10:FF:000027">
    <property type="entry name" value="MFS multidrug transporter, putative"/>
    <property type="match status" value="1"/>
</dbReference>
<dbReference type="PANTHER" id="PTHR42718:SF36">
    <property type="entry name" value="MULTIDRUG TRANSPORTER, PUTATIVE (AFU_ORTHOLOGUE AFUA_4G13820)-RELATED"/>
    <property type="match status" value="1"/>
</dbReference>
<dbReference type="Pfam" id="PF07690">
    <property type="entry name" value="MFS_1"/>
    <property type="match status" value="1"/>
</dbReference>
<organism evidence="8 9">
    <name type="scientific">Aspergillus thermomutatus</name>
    <name type="common">Neosartorya pseudofischeri</name>
    <dbReference type="NCBI Taxonomy" id="41047"/>
    <lineage>
        <taxon>Eukaryota</taxon>
        <taxon>Fungi</taxon>
        <taxon>Dikarya</taxon>
        <taxon>Ascomycota</taxon>
        <taxon>Pezizomycotina</taxon>
        <taxon>Eurotiomycetes</taxon>
        <taxon>Eurotiomycetidae</taxon>
        <taxon>Eurotiales</taxon>
        <taxon>Aspergillaceae</taxon>
        <taxon>Aspergillus</taxon>
        <taxon>Aspergillus subgen. Fumigati</taxon>
    </lineage>
</organism>
<dbReference type="GeneID" id="38123460"/>
<feature type="transmembrane region" description="Helical" evidence="6">
    <location>
        <begin position="90"/>
        <end position="108"/>
    </location>
</feature>
<keyword evidence="2 6" id="KW-0812">Transmembrane</keyword>
<dbReference type="InterPro" id="IPR020846">
    <property type="entry name" value="MFS_dom"/>
</dbReference>
<feature type="transmembrane region" description="Helical" evidence="6">
    <location>
        <begin position="318"/>
        <end position="339"/>
    </location>
</feature>
<dbReference type="VEuPathDB" id="FungiDB:CDV56_101486"/>
<evidence type="ECO:0000256" key="5">
    <source>
        <dbReference type="SAM" id="MobiDB-lite"/>
    </source>
</evidence>
<evidence type="ECO:0000313" key="9">
    <source>
        <dbReference type="Proteomes" id="UP000215305"/>
    </source>
</evidence>
<dbReference type="EMBL" id="NKHU02000244">
    <property type="protein sequence ID" value="RHZ46620.1"/>
    <property type="molecule type" value="Genomic_DNA"/>
</dbReference>
<feature type="transmembrane region" description="Helical" evidence="6">
    <location>
        <begin position="209"/>
        <end position="234"/>
    </location>
</feature>
<feature type="transmembrane region" description="Helical" evidence="6">
    <location>
        <begin position="351"/>
        <end position="373"/>
    </location>
</feature>
<dbReference type="InterPro" id="IPR036259">
    <property type="entry name" value="MFS_trans_sf"/>
</dbReference>
<feature type="transmembrane region" description="Helical" evidence="6">
    <location>
        <begin position="380"/>
        <end position="399"/>
    </location>
</feature>
<keyword evidence="9" id="KW-1185">Reference proteome</keyword>
<evidence type="ECO:0000313" key="8">
    <source>
        <dbReference type="EMBL" id="RHZ46620.1"/>
    </source>
</evidence>
<protein>
    <recommendedName>
        <fullName evidence="7">Major facilitator superfamily (MFS) profile domain-containing protein</fullName>
    </recommendedName>
</protein>
<dbReference type="AlphaFoldDB" id="A0A397GEU7"/>
<evidence type="ECO:0000256" key="3">
    <source>
        <dbReference type="ARBA" id="ARBA00022989"/>
    </source>
</evidence>
<dbReference type="SUPFAM" id="SSF103473">
    <property type="entry name" value="MFS general substrate transporter"/>
    <property type="match status" value="1"/>
</dbReference>
<evidence type="ECO:0000256" key="4">
    <source>
        <dbReference type="ARBA" id="ARBA00023136"/>
    </source>
</evidence>
<dbReference type="Proteomes" id="UP000215305">
    <property type="component" value="Unassembled WGS sequence"/>
</dbReference>
<gene>
    <name evidence="8" type="ORF">CDV56_101486</name>
</gene>
<feature type="region of interest" description="Disordered" evidence="5">
    <location>
        <begin position="1"/>
        <end position="26"/>
    </location>
</feature>
<feature type="domain" description="Major facilitator superfamily (MFS) profile" evidence="7">
    <location>
        <begin position="54"/>
        <end position="504"/>
    </location>
</feature>
<keyword evidence="3 6" id="KW-1133">Transmembrane helix</keyword>
<feature type="transmembrane region" description="Helical" evidence="6">
    <location>
        <begin position="481"/>
        <end position="500"/>
    </location>
</feature>
<dbReference type="PROSITE" id="PS50850">
    <property type="entry name" value="MFS"/>
    <property type="match status" value="1"/>
</dbReference>
<evidence type="ECO:0000256" key="1">
    <source>
        <dbReference type="ARBA" id="ARBA00004141"/>
    </source>
</evidence>
<comment type="caution">
    <text evidence="8">The sequence shown here is derived from an EMBL/GenBank/DDBJ whole genome shotgun (WGS) entry which is preliminary data.</text>
</comment>
<proteinExistence type="predicted"/>
<evidence type="ECO:0000259" key="7">
    <source>
        <dbReference type="PROSITE" id="PS50850"/>
    </source>
</evidence>
<feature type="transmembrane region" description="Helical" evidence="6">
    <location>
        <begin position="246"/>
        <end position="264"/>
    </location>
</feature>
<accession>A0A397GEU7</accession>
<dbReference type="RefSeq" id="XP_026611229.1">
    <property type="nucleotide sequence ID" value="XM_026755105.1"/>
</dbReference>
<feature type="transmembrane region" description="Helical" evidence="6">
    <location>
        <begin position="178"/>
        <end position="197"/>
    </location>
</feature>
<evidence type="ECO:0000256" key="2">
    <source>
        <dbReference type="ARBA" id="ARBA00022692"/>
    </source>
</evidence>
<dbReference type="Gene3D" id="1.20.1720.10">
    <property type="entry name" value="Multidrug resistance protein D"/>
    <property type="match status" value="1"/>
</dbReference>
<dbReference type="InterPro" id="IPR011701">
    <property type="entry name" value="MFS"/>
</dbReference>
<evidence type="ECO:0000256" key="6">
    <source>
        <dbReference type="SAM" id="Phobius"/>
    </source>
</evidence>
<dbReference type="FunFam" id="1.20.1250.20:FF:000447">
    <property type="entry name" value="MFS multidrug transporter, putative"/>
    <property type="match status" value="1"/>
</dbReference>
<dbReference type="Gene3D" id="1.20.1250.20">
    <property type="entry name" value="MFS general substrate transporter like domains"/>
    <property type="match status" value="1"/>
</dbReference>
<keyword evidence="4 6" id="KW-0472">Membrane</keyword>